<dbReference type="InterPro" id="IPR024362">
    <property type="entry name" value="DUF2685"/>
</dbReference>
<reference evidence="1 2" key="1">
    <citation type="submission" date="2017-07" db="EMBL/GenBank/DDBJ databases">
        <title>In vitro design and evaluation of phage cocktails against multidrug-resistant Aeromonas salmonicida.</title>
        <authorList>
            <person name="Chen L."/>
            <person name="Yuan S."/>
            <person name="Ma Y."/>
        </authorList>
    </citation>
    <scope>NUCLEOTIDE SEQUENCE [LARGE SCALE GENOMIC DNA]</scope>
</reference>
<organism evidence="1 2">
    <name type="scientific">Aeromonas phage AS-gz</name>
    <dbReference type="NCBI Taxonomy" id="2026082"/>
    <lineage>
        <taxon>Viruses</taxon>
        <taxon>Duplodnaviria</taxon>
        <taxon>Heunggongvirae</taxon>
        <taxon>Uroviricota</taxon>
        <taxon>Caudoviricetes</taxon>
        <taxon>Pantevenvirales</taxon>
        <taxon>Straboviridae</taxon>
        <taxon>Tulanevirus</taxon>
        <taxon>Tulanevirus asgz</taxon>
    </lineage>
</organism>
<dbReference type="EMBL" id="MF479730">
    <property type="protein sequence ID" value="ASU00567.1"/>
    <property type="molecule type" value="Genomic_DNA"/>
</dbReference>
<keyword evidence="2" id="KW-1185">Reference proteome</keyword>
<dbReference type="GeneID" id="40089388"/>
<proteinExistence type="predicted"/>
<dbReference type="RefSeq" id="YP_009613018.1">
    <property type="nucleotide sequence ID" value="NC_042019.1"/>
</dbReference>
<dbReference type="Proteomes" id="UP000221110">
    <property type="component" value="Segment"/>
</dbReference>
<evidence type="ECO:0000313" key="1">
    <source>
        <dbReference type="EMBL" id="ASU00567.1"/>
    </source>
</evidence>
<protein>
    <submittedName>
        <fullName evidence="1">Uncharacterized protein</fullName>
    </submittedName>
</protein>
<accession>A0A223LE67</accession>
<name>A0A223LE67_9CAUD</name>
<dbReference type="Pfam" id="PF10886">
    <property type="entry name" value="DUF2685"/>
    <property type="match status" value="1"/>
</dbReference>
<sequence length="54" mass="5755">MNDEICVVCKQPVAKALAVKTGYGLTHPGPCAHYAENLPLSESTGILEETELLV</sequence>
<dbReference type="KEGG" id="vg:40089388"/>
<evidence type="ECO:0000313" key="2">
    <source>
        <dbReference type="Proteomes" id="UP000221110"/>
    </source>
</evidence>